<dbReference type="EMBL" id="UYJE01003019">
    <property type="protein sequence ID" value="VDI15799.1"/>
    <property type="molecule type" value="Genomic_DNA"/>
</dbReference>
<dbReference type="OrthoDB" id="6196593at2759"/>
<keyword evidence="1" id="KW-0479">Metal-binding</keyword>
<feature type="region of interest" description="Disordered" evidence="2">
    <location>
        <begin position="66"/>
        <end position="98"/>
    </location>
</feature>
<dbReference type="AlphaFoldDB" id="A0A8B6D6F0"/>
<comment type="caution">
    <text evidence="4">The sequence shown here is derived from an EMBL/GenBank/DDBJ whole genome shotgun (WGS) entry which is preliminary data.</text>
</comment>
<dbReference type="GO" id="GO:0008270">
    <property type="term" value="F:zinc ion binding"/>
    <property type="evidence" value="ECO:0007669"/>
    <property type="project" value="UniProtKB-KW"/>
</dbReference>
<protein>
    <recommendedName>
        <fullName evidence="3">C2H2-type domain-containing protein</fullName>
    </recommendedName>
</protein>
<keyword evidence="1" id="KW-0862">Zinc</keyword>
<dbReference type="PROSITE" id="PS00028">
    <property type="entry name" value="ZINC_FINGER_C2H2_1"/>
    <property type="match status" value="1"/>
</dbReference>
<evidence type="ECO:0000256" key="2">
    <source>
        <dbReference type="SAM" id="MobiDB-lite"/>
    </source>
</evidence>
<evidence type="ECO:0000313" key="4">
    <source>
        <dbReference type="EMBL" id="VDI15799.1"/>
    </source>
</evidence>
<evidence type="ECO:0000313" key="5">
    <source>
        <dbReference type="Proteomes" id="UP000596742"/>
    </source>
</evidence>
<keyword evidence="1" id="KW-0863">Zinc-finger</keyword>
<feature type="domain" description="C2H2-type" evidence="3">
    <location>
        <begin position="13"/>
        <end position="41"/>
    </location>
</feature>
<sequence>MNMLRVKVPFTVYQCPKCPVGFPTTARLLTHEDKVHEPQDVCPFAGCDVSFPRQKPDRMHRHIQRVHPVLRRGSPAGQSPVSAGSRSRPRPSECPVMKSRDWGRHFQALITGQYLCQMRH</sequence>
<dbReference type="Gene3D" id="3.30.160.60">
    <property type="entry name" value="Classic Zinc Finger"/>
    <property type="match status" value="1"/>
</dbReference>
<evidence type="ECO:0000256" key="1">
    <source>
        <dbReference type="PROSITE-ProRule" id="PRU00042"/>
    </source>
</evidence>
<accession>A0A8B6D6F0</accession>
<reference evidence="4" key="1">
    <citation type="submission" date="2018-11" db="EMBL/GenBank/DDBJ databases">
        <authorList>
            <person name="Alioto T."/>
            <person name="Alioto T."/>
        </authorList>
    </citation>
    <scope>NUCLEOTIDE SEQUENCE</scope>
</reference>
<organism evidence="4 5">
    <name type="scientific">Mytilus galloprovincialis</name>
    <name type="common">Mediterranean mussel</name>
    <dbReference type="NCBI Taxonomy" id="29158"/>
    <lineage>
        <taxon>Eukaryota</taxon>
        <taxon>Metazoa</taxon>
        <taxon>Spiralia</taxon>
        <taxon>Lophotrochozoa</taxon>
        <taxon>Mollusca</taxon>
        <taxon>Bivalvia</taxon>
        <taxon>Autobranchia</taxon>
        <taxon>Pteriomorphia</taxon>
        <taxon>Mytilida</taxon>
        <taxon>Mytiloidea</taxon>
        <taxon>Mytilidae</taxon>
        <taxon>Mytilinae</taxon>
        <taxon>Mytilus</taxon>
    </lineage>
</organism>
<feature type="compositionally biased region" description="Polar residues" evidence="2">
    <location>
        <begin position="76"/>
        <end position="85"/>
    </location>
</feature>
<keyword evidence="5" id="KW-1185">Reference proteome</keyword>
<dbReference type="InterPro" id="IPR013087">
    <property type="entry name" value="Znf_C2H2_type"/>
</dbReference>
<name>A0A8B6D6F0_MYTGA</name>
<dbReference type="Proteomes" id="UP000596742">
    <property type="component" value="Unassembled WGS sequence"/>
</dbReference>
<evidence type="ECO:0000259" key="3">
    <source>
        <dbReference type="PROSITE" id="PS50157"/>
    </source>
</evidence>
<dbReference type="SMART" id="SM00355">
    <property type="entry name" value="ZnF_C2H2"/>
    <property type="match status" value="2"/>
</dbReference>
<dbReference type="PROSITE" id="PS50157">
    <property type="entry name" value="ZINC_FINGER_C2H2_2"/>
    <property type="match status" value="1"/>
</dbReference>
<proteinExistence type="predicted"/>
<gene>
    <name evidence="4" type="ORF">MGAL_10B018153</name>
</gene>